<proteinExistence type="inferred from homology"/>
<evidence type="ECO:0000256" key="1">
    <source>
        <dbReference type="ARBA" id="ARBA00000073"/>
    </source>
</evidence>
<dbReference type="RefSeq" id="WP_120189381.1">
    <property type="nucleotide sequence ID" value="NZ_MCHY01000008.1"/>
</dbReference>
<dbReference type="CDD" id="cd02869">
    <property type="entry name" value="PseudoU_synth_RluA_like"/>
    <property type="match status" value="1"/>
</dbReference>
<dbReference type="InterPro" id="IPR006145">
    <property type="entry name" value="PsdUridine_synth_RsuA/RluA"/>
</dbReference>
<dbReference type="Pfam" id="PF01479">
    <property type="entry name" value="S4"/>
    <property type="match status" value="1"/>
</dbReference>
<dbReference type="PROSITE" id="PS01129">
    <property type="entry name" value="PSI_RLU"/>
    <property type="match status" value="1"/>
</dbReference>
<comment type="similarity">
    <text evidence="2 7">Belongs to the pseudouridine synthase RluA family.</text>
</comment>
<dbReference type="InterPro" id="IPR020103">
    <property type="entry name" value="PsdUridine_synth_cat_dom_sf"/>
</dbReference>
<feature type="active site" evidence="5">
    <location>
        <position position="141"/>
    </location>
</feature>
<dbReference type="InterPro" id="IPR050188">
    <property type="entry name" value="RluA_PseudoU_synthase"/>
</dbReference>
<dbReference type="Gene3D" id="3.30.2350.10">
    <property type="entry name" value="Pseudouridine synthase"/>
    <property type="match status" value="1"/>
</dbReference>
<dbReference type="Pfam" id="PF00849">
    <property type="entry name" value="PseudoU_synth_2"/>
    <property type="match status" value="1"/>
</dbReference>
<comment type="catalytic activity">
    <reaction evidence="1 7">
        <text>a uridine in RNA = a pseudouridine in RNA</text>
        <dbReference type="Rhea" id="RHEA:48348"/>
        <dbReference type="Rhea" id="RHEA-COMP:12068"/>
        <dbReference type="Rhea" id="RHEA-COMP:12069"/>
        <dbReference type="ChEBI" id="CHEBI:65314"/>
        <dbReference type="ChEBI" id="CHEBI:65315"/>
    </reaction>
</comment>
<dbReference type="GO" id="GO:0003723">
    <property type="term" value="F:RNA binding"/>
    <property type="evidence" value="ECO:0007669"/>
    <property type="project" value="UniProtKB-KW"/>
</dbReference>
<evidence type="ECO:0000313" key="9">
    <source>
        <dbReference type="EMBL" id="RKD24679.1"/>
    </source>
</evidence>
<evidence type="ECO:0000256" key="4">
    <source>
        <dbReference type="ARBA" id="ARBA00023235"/>
    </source>
</evidence>
<sequence>MTAIERYDWTIELEDDGQRVDKFLAEVNPTLSRSKIQKWVKEGLVFVNGRQVKGNYRLIEDDEVSLTVPPQLELEARPERMELEIVYEDDDVIVINKPRGVVVHPAPGHDSATLVNGLLDHCSQLSTINGKMRPGIVHRIDKDTSGLLMVAKNDEAHLALAQQLKQHTVDRKYLAIVHGVVVHERGTIDAPIGRDPKNRQRMAVNFDHGKHAISHFATIERFNQYTLVELMLETGRTHQIRVHMNYIGHPLVGDPKYGPSNKLSIDGQALHAAGLGFTHPRTSERLTFSAPLPNDMEKILEQFRQLQ</sequence>
<dbReference type="FunFam" id="3.30.2350.10:FF:000006">
    <property type="entry name" value="Pseudouridine synthase"/>
    <property type="match status" value="1"/>
</dbReference>
<gene>
    <name evidence="9" type="ORF">BEP19_06850</name>
</gene>
<dbReference type="OrthoDB" id="9773999at2"/>
<dbReference type="GO" id="GO:0120159">
    <property type="term" value="F:rRNA pseudouridine synthase activity"/>
    <property type="evidence" value="ECO:0007669"/>
    <property type="project" value="UniProtKB-ARBA"/>
</dbReference>
<evidence type="ECO:0000256" key="2">
    <source>
        <dbReference type="ARBA" id="ARBA00010876"/>
    </source>
</evidence>
<dbReference type="PANTHER" id="PTHR21600">
    <property type="entry name" value="MITOCHONDRIAL RNA PSEUDOURIDINE SYNTHASE"/>
    <property type="match status" value="1"/>
</dbReference>
<dbReference type="EMBL" id="MCHY01000008">
    <property type="protein sequence ID" value="RKD24679.1"/>
    <property type="molecule type" value="Genomic_DNA"/>
</dbReference>
<organism evidence="9 10">
    <name type="scientific">Ammoniphilus oxalaticus</name>
    <dbReference type="NCBI Taxonomy" id="66863"/>
    <lineage>
        <taxon>Bacteria</taxon>
        <taxon>Bacillati</taxon>
        <taxon>Bacillota</taxon>
        <taxon>Bacilli</taxon>
        <taxon>Bacillales</taxon>
        <taxon>Paenibacillaceae</taxon>
        <taxon>Aneurinibacillus group</taxon>
        <taxon>Ammoniphilus</taxon>
    </lineage>
</organism>
<dbReference type="SUPFAM" id="SSF55120">
    <property type="entry name" value="Pseudouridine synthase"/>
    <property type="match status" value="1"/>
</dbReference>
<dbReference type="Gene3D" id="3.10.290.10">
    <property type="entry name" value="RNA-binding S4 domain"/>
    <property type="match status" value="1"/>
</dbReference>
<dbReference type="EC" id="5.4.99.-" evidence="7"/>
<reference evidence="9 10" key="1">
    <citation type="submission" date="2016-08" db="EMBL/GenBank/DDBJ databases">
        <title>Novel Firmicute Genomes.</title>
        <authorList>
            <person name="Poppleton D.I."/>
            <person name="Gribaldo S."/>
        </authorList>
    </citation>
    <scope>NUCLEOTIDE SEQUENCE [LARGE SCALE GENOMIC DNA]</scope>
    <source>
        <strain evidence="9 10">RAOx-1</strain>
    </source>
</reference>
<evidence type="ECO:0000256" key="6">
    <source>
        <dbReference type="PROSITE-ProRule" id="PRU00182"/>
    </source>
</evidence>
<dbReference type="InterPro" id="IPR006225">
    <property type="entry name" value="PsdUridine_synth_RluC/D"/>
</dbReference>
<dbReference type="InterPro" id="IPR002942">
    <property type="entry name" value="S4_RNA-bd"/>
</dbReference>
<evidence type="ECO:0000313" key="10">
    <source>
        <dbReference type="Proteomes" id="UP000284219"/>
    </source>
</evidence>
<protein>
    <recommendedName>
        <fullName evidence="7">Pseudouridine synthase</fullName>
        <ecNumber evidence="7">5.4.99.-</ecNumber>
    </recommendedName>
</protein>
<comment type="caution">
    <text evidence="9">The sequence shown here is derived from an EMBL/GenBank/DDBJ whole genome shotgun (WGS) entry which is preliminary data.</text>
</comment>
<dbReference type="InterPro" id="IPR006224">
    <property type="entry name" value="PsdUridine_synth_RluA-like_CS"/>
</dbReference>
<keyword evidence="3 6" id="KW-0694">RNA-binding</keyword>
<dbReference type="GO" id="GO:0000455">
    <property type="term" value="P:enzyme-directed rRNA pseudouridine synthesis"/>
    <property type="evidence" value="ECO:0007669"/>
    <property type="project" value="TreeGrafter"/>
</dbReference>
<feature type="domain" description="RNA-binding S4" evidence="8">
    <location>
        <begin position="18"/>
        <end position="75"/>
    </location>
</feature>
<evidence type="ECO:0000256" key="3">
    <source>
        <dbReference type="ARBA" id="ARBA00022884"/>
    </source>
</evidence>
<dbReference type="InterPro" id="IPR036986">
    <property type="entry name" value="S4_RNA-bd_sf"/>
</dbReference>
<keyword evidence="10" id="KW-1185">Reference proteome</keyword>
<accession>A0A419SL46</accession>
<dbReference type="SUPFAM" id="SSF55174">
    <property type="entry name" value="Alpha-L RNA-binding motif"/>
    <property type="match status" value="1"/>
</dbReference>
<dbReference type="NCBIfam" id="TIGR00005">
    <property type="entry name" value="rluA_subfam"/>
    <property type="match status" value="1"/>
</dbReference>
<evidence type="ECO:0000256" key="5">
    <source>
        <dbReference type="PIRSR" id="PIRSR606225-1"/>
    </source>
</evidence>
<name>A0A419SL46_9BACL</name>
<dbReference type="CDD" id="cd00165">
    <property type="entry name" value="S4"/>
    <property type="match status" value="1"/>
</dbReference>
<evidence type="ECO:0000259" key="8">
    <source>
        <dbReference type="SMART" id="SM00363"/>
    </source>
</evidence>
<dbReference type="PROSITE" id="PS50889">
    <property type="entry name" value="S4"/>
    <property type="match status" value="1"/>
</dbReference>
<dbReference type="SMART" id="SM00363">
    <property type="entry name" value="S4"/>
    <property type="match status" value="1"/>
</dbReference>
<dbReference type="Proteomes" id="UP000284219">
    <property type="component" value="Unassembled WGS sequence"/>
</dbReference>
<evidence type="ECO:0000256" key="7">
    <source>
        <dbReference type="RuleBase" id="RU362028"/>
    </source>
</evidence>
<dbReference type="AlphaFoldDB" id="A0A419SL46"/>
<comment type="function">
    <text evidence="7">Responsible for synthesis of pseudouridine from uracil.</text>
</comment>
<keyword evidence="4 7" id="KW-0413">Isomerase</keyword>
<dbReference type="PANTHER" id="PTHR21600:SF44">
    <property type="entry name" value="RIBOSOMAL LARGE SUBUNIT PSEUDOURIDINE SYNTHASE D"/>
    <property type="match status" value="1"/>
</dbReference>